<feature type="compositionally biased region" description="Low complexity" evidence="1">
    <location>
        <begin position="39"/>
        <end position="50"/>
    </location>
</feature>
<feature type="compositionally biased region" description="Low complexity" evidence="1">
    <location>
        <begin position="76"/>
        <end position="93"/>
    </location>
</feature>
<reference evidence="2" key="1">
    <citation type="submission" date="2020-02" db="EMBL/GenBank/DDBJ databases">
        <authorList>
            <person name="Meier V. D."/>
        </authorList>
    </citation>
    <scope>NUCLEOTIDE SEQUENCE</scope>
    <source>
        <strain evidence="2">AVDCRST_MAG48</strain>
    </source>
</reference>
<dbReference type="AlphaFoldDB" id="A0A6J4KE59"/>
<sequence>ARLRRPRRPRPTTPARAAARRRAGGRDPRPAGDRRVRDLPAGGLPAPAGAAGRGPGPRPRRREPPALRPGGGPAAGGRRVAGALPGALGAPPGRLRHRDPAGTPGQEHPM</sequence>
<proteinExistence type="predicted"/>
<evidence type="ECO:0000313" key="2">
    <source>
        <dbReference type="EMBL" id="CAA9302370.1"/>
    </source>
</evidence>
<evidence type="ECO:0000256" key="1">
    <source>
        <dbReference type="SAM" id="MobiDB-lite"/>
    </source>
</evidence>
<feature type="compositionally biased region" description="Basic and acidic residues" evidence="1">
    <location>
        <begin position="24"/>
        <end position="38"/>
    </location>
</feature>
<accession>A0A6J4KE59</accession>
<feature type="non-terminal residue" evidence="2">
    <location>
        <position position="110"/>
    </location>
</feature>
<organism evidence="2">
    <name type="scientific">uncultured Friedmanniella sp</name>
    <dbReference type="NCBI Taxonomy" id="335381"/>
    <lineage>
        <taxon>Bacteria</taxon>
        <taxon>Bacillati</taxon>
        <taxon>Actinomycetota</taxon>
        <taxon>Actinomycetes</taxon>
        <taxon>Propionibacteriales</taxon>
        <taxon>Nocardioidaceae</taxon>
        <taxon>Friedmanniella</taxon>
        <taxon>environmental samples</taxon>
    </lineage>
</organism>
<dbReference type="EMBL" id="CADCTS010000208">
    <property type="protein sequence ID" value="CAA9302370.1"/>
    <property type="molecule type" value="Genomic_DNA"/>
</dbReference>
<feature type="non-terminal residue" evidence="2">
    <location>
        <position position="1"/>
    </location>
</feature>
<name>A0A6J4KE59_9ACTN</name>
<feature type="compositionally biased region" description="Basic residues" evidence="1">
    <location>
        <begin position="1"/>
        <end position="10"/>
    </location>
</feature>
<protein>
    <submittedName>
        <fullName evidence="2">Transcriptional regulator, ArsR family</fullName>
    </submittedName>
</protein>
<gene>
    <name evidence="2" type="ORF">AVDCRST_MAG48-1431</name>
</gene>
<feature type="region of interest" description="Disordered" evidence="1">
    <location>
        <begin position="1"/>
        <end position="110"/>
    </location>
</feature>